<proteinExistence type="predicted"/>
<protein>
    <submittedName>
        <fullName evidence="2">Uncharacterized protein</fullName>
    </submittedName>
</protein>
<name>A0AAQ3WZX0_PASNO</name>
<keyword evidence="3" id="KW-1185">Reference proteome</keyword>
<gene>
    <name evidence="2" type="ORF">U9M48_027224</name>
</gene>
<feature type="region of interest" description="Disordered" evidence="1">
    <location>
        <begin position="72"/>
        <end position="97"/>
    </location>
</feature>
<reference evidence="2 3" key="1">
    <citation type="submission" date="2024-02" db="EMBL/GenBank/DDBJ databases">
        <title>High-quality chromosome-scale genome assembly of Pensacola bahiagrass (Paspalum notatum Flugge var. saurae).</title>
        <authorList>
            <person name="Vega J.M."/>
            <person name="Podio M."/>
            <person name="Orjuela J."/>
            <person name="Siena L.A."/>
            <person name="Pessino S.C."/>
            <person name="Combes M.C."/>
            <person name="Mariac C."/>
            <person name="Albertini E."/>
            <person name="Pupilli F."/>
            <person name="Ortiz J.P.A."/>
            <person name="Leblanc O."/>
        </authorList>
    </citation>
    <scope>NUCLEOTIDE SEQUENCE [LARGE SCALE GENOMIC DNA]</scope>
    <source>
        <strain evidence="2">R1</strain>
        <tissue evidence="2">Leaf</tissue>
    </source>
</reference>
<dbReference type="AlphaFoldDB" id="A0AAQ3WZX0"/>
<evidence type="ECO:0000313" key="3">
    <source>
        <dbReference type="Proteomes" id="UP001341281"/>
    </source>
</evidence>
<organism evidence="2 3">
    <name type="scientific">Paspalum notatum var. saurae</name>
    <dbReference type="NCBI Taxonomy" id="547442"/>
    <lineage>
        <taxon>Eukaryota</taxon>
        <taxon>Viridiplantae</taxon>
        <taxon>Streptophyta</taxon>
        <taxon>Embryophyta</taxon>
        <taxon>Tracheophyta</taxon>
        <taxon>Spermatophyta</taxon>
        <taxon>Magnoliopsida</taxon>
        <taxon>Liliopsida</taxon>
        <taxon>Poales</taxon>
        <taxon>Poaceae</taxon>
        <taxon>PACMAD clade</taxon>
        <taxon>Panicoideae</taxon>
        <taxon>Andropogonodae</taxon>
        <taxon>Paspaleae</taxon>
        <taxon>Paspalinae</taxon>
        <taxon>Paspalum</taxon>
    </lineage>
</organism>
<evidence type="ECO:0000313" key="2">
    <source>
        <dbReference type="EMBL" id="WVZ79671.1"/>
    </source>
</evidence>
<dbReference type="Proteomes" id="UP001341281">
    <property type="component" value="Chromosome 06"/>
</dbReference>
<dbReference type="EMBL" id="CP144750">
    <property type="protein sequence ID" value="WVZ79671.1"/>
    <property type="molecule type" value="Genomic_DNA"/>
</dbReference>
<evidence type="ECO:0000256" key="1">
    <source>
        <dbReference type="SAM" id="MobiDB-lite"/>
    </source>
</evidence>
<sequence>MDLLFKKLNDVPEAALVQALDAHMTCEVYGNTGHSGNSCLETRPKDANFIASTGIILNQGGIHDQISLSLDMEKTPEPEDKVADENTPGKEERPTSKHLPHEFYDTTVLPFPPRNKKAAADEQYSKFVVVIKKLYVNIPLLDAMQVPTYAKYLKDILNNKKHLPSTEIVHLTEECSAAILKKKDPASPTISCSIGT</sequence>
<accession>A0AAQ3WZX0</accession>